<accession>A0ABP1D4K6</accession>
<evidence type="ECO:0000313" key="3">
    <source>
        <dbReference type="Proteomes" id="UP001497453"/>
    </source>
</evidence>
<protein>
    <submittedName>
        <fullName evidence="2">Uncharacterized protein</fullName>
    </submittedName>
</protein>
<gene>
    <name evidence="2" type="ORF">GFSPODELE1_LOCUS3831</name>
</gene>
<proteinExistence type="predicted"/>
<dbReference type="EMBL" id="OZ037945">
    <property type="protein sequence ID" value="CAL1701992.1"/>
    <property type="molecule type" value="Genomic_DNA"/>
</dbReference>
<name>A0ABP1D4K6_9APHY</name>
<evidence type="ECO:0000256" key="1">
    <source>
        <dbReference type="SAM" id="MobiDB-lite"/>
    </source>
</evidence>
<organism evidence="2 3">
    <name type="scientific">Somion occarium</name>
    <dbReference type="NCBI Taxonomy" id="3059160"/>
    <lineage>
        <taxon>Eukaryota</taxon>
        <taxon>Fungi</taxon>
        <taxon>Dikarya</taxon>
        <taxon>Basidiomycota</taxon>
        <taxon>Agaricomycotina</taxon>
        <taxon>Agaricomycetes</taxon>
        <taxon>Polyporales</taxon>
        <taxon>Cerrenaceae</taxon>
        <taxon>Somion</taxon>
    </lineage>
</organism>
<evidence type="ECO:0000313" key="2">
    <source>
        <dbReference type="EMBL" id="CAL1701992.1"/>
    </source>
</evidence>
<feature type="region of interest" description="Disordered" evidence="1">
    <location>
        <begin position="100"/>
        <end position="119"/>
    </location>
</feature>
<feature type="compositionally biased region" description="Low complexity" evidence="1">
    <location>
        <begin position="100"/>
        <end position="112"/>
    </location>
</feature>
<reference evidence="3" key="1">
    <citation type="submission" date="2024-04" db="EMBL/GenBank/DDBJ databases">
        <authorList>
            <person name="Shaw F."/>
            <person name="Minotto A."/>
        </authorList>
    </citation>
    <scope>NUCLEOTIDE SEQUENCE [LARGE SCALE GENOMIC DNA]</scope>
</reference>
<keyword evidence="3" id="KW-1185">Reference proteome</keyword>
<sequence length="375" mass="40789">MSASLRSRRASCPALPQRAMMPMTLFSQFTGSSTVSATQACKTAPHEVDIINSESMGLAIQDGFNSEVNRVIADLCDRPLYTASPGLVSLINLADLSLDPSSSPATTSQPSPILDLSNSDMSSPTLVHTPLYITTRRNQNPSQSSSATLMVGLGIQGLFKEDGTIFDGLGFLSYRDHADYDPVLAMLSPDNLLDKGLSTNAVGRDRTKVDWWGWVTERDTSFDASVYAFKMPQMSQQRSQKAASANTVARHARHRFTFSDVSPPRFDNLPQSGPSNLILSEQPLTPSVNVGHGATLDNSTSPSRRLHQKITRKSAKQSAVVPFIPNQDDVFYDGTASLVFPTKSDGTKMCSIKDVADRAESGMTWRLNELPPVTR</sequence>
<dbReference type="Proteomes" id="UP001497453">
    <property type="component" value="Chromosome 2"/>
</dbReference>